<feature type="region of interest" description="Disordered" evidence="1">
    <location>
        <begin position="74"/>
        <end position="100"/>
    </location>
</feature>
<evidence type="ECO:0000313" key="3">
    <source>
        <dbReference type="Proteomes" id="UP000011518"/>
    </source>
</evidence>
<dbReference type="SUPFAM" id="SSF47113">
    <property type="entry name" value="Histone-fold"/>
    <property type="match status" value="1"/>
</dbReference>
<gene>
    <name evidence="2" type="ORF">TREES_T100013114</name>
</gene>
<name>L9KSM5_TUPCH</name>
<evidence type="ECO:0000313" key="2">
    <source>
        <dbReference type="EMBL" id="ELW65801.1"/>
    </source>
</evidence>
<accession>L9KSM5</accession>
<feature type="region of interest" description="Disordered" evidence="1">
    <location>
        <begin position="1"/>
        <end position="26"/>
    </location>
</feature>
<keyword evidence="3" id="KW-1185">Reference proteome</keyword>
<dbReference type="InParanoid" id="L9KSM5"/>
<organism evidence="2 3">
    <name type="scientific">Tupaia chinensis</name>
    <name type="common">Chinese tree shrew</name>
    <name type="synonym">Tupaia belangeri chinensis</name>
    <dbReference type="NCBI Taxonomy" id="246437"/>
    <lineage>
        <taxon>Eukaryota</taxon>
        <taxon>Metazoa</taxon>
        <taxon>Chordata</taxon>
        <taxon>Craniata</taxon>
        <taxon>Vertebrata</taxon>
        <taxon>Euteleostomi</taxon>
        <taxon>Mammalia</taxon>
        <taxon>Eutheria</taxon>
        <taxon>Euarchontoglires</taxon>
        <taxon>Scandentia</taxon>
        <taxon>Tupaiidae</taxon>
        <taxon>Tupaia</taxon>
    </lineage>
</organism>
<dbReference type="FunCoup" id="L9KSM5">
    <property type="interactions" value="2"/>
</dbReference>
<dbReference type="eggNOG" id="ENOG502RU2P">
    <property type="taxonomic scope" value="Eukaryota"/>
</dbReference>
<dbReference type="OrthoDB" id="9664162at2759"/>
<dbReference type="InterPro" id="IPR009072">
    <property type="entry name" value="Histone-fold"/>
</dbReference>
<feature type="compositionally biased region" description="Basic and acidic residues" evidence="1">
    <location>
        <begin position="86"/>
        <end position="100"/>
    </location>
</feature>
<evidence type="ECO:0000256" key="1">
    <source>
        <dbReference type="SAM" id="MobiDB-lite"/>
    </source>
</evidence>
<proteinExistence type="predicted"/>
<reference evidence="3" key="2">
    <citation type="journal article" date="2013" name="Nat. Commun.">
        <title>Genome of the Chinese tree shrew.</title>
        <authorList>
            <person name="Fan Y."/>
            <person name="Huang Z.Y."/>
            <person name="Cao C.C."/>
            <person name="Chen C.S."/>
            <person name="Chen Y.X."/>
            <person name="Fan D.D."/>
            <person name="He J."/>
            <person name="Hou H.L."/>
            <person name="Hu L."/>
            <person name="Hu X.T."/>
            <person name="Jiang X.T."/>
            <person name="Lai R."/>
            <person name="Lang Y.S."/>
            <person name="Liang B."/>
            <person name="Liao S.G."/>
            <person name="Mu D."/>
            <person name="Ma Y.Y."/>
            <person name="Niu Y.Y."/>
            <person name="Sun X.Q."/>
            <person name="Xia J.Q."/>
            <person name="Xiao J."/>
            <person name="Xiong Z.Q."/>
            <person name="Xu L."/>
            <person name="Yang L."/>
            <person name="Zhang Y."/>
            <person name="Zhao W."/>
            <person name="Zhao X.D."/>
            <person name="Zheng Y.T."/>
            <person name="Zhou J.M."/>
            <person name="Zhu Y.B."/>
            <person name="Zhang G.J."/>
            <person name="Wang J."/>
            <person name="Yao Y.G."/>
        </authorList>
    </citation>
    <scope>NUCLEOTIDE SEQUENCE [LARGE SCALE GENOMIC DNA]</scope>
</reference>
<dbReference type="KEGG" id="tup:102502790"/>
<dbReference type="EMBL" id="KB320674">
    <property type="protein sequence ID" value="ELW65801.1"/>
    <property type="molecule type" value="Genomic_DNA"/>
</dbReference>
<reference evidence="3" key="1">
    <citation type="submission" date="2012-07" db="EMBL/GenBank/DDBJ databases">
        <title>Genome of the Chinese tree shrew, a rising model animal genetically related to primates.</title>
        <authorList>
            <person name="Zhang G."/>
            <person name="Fan Y."/>
            <person name="Yao Y."/>
            <person name="Huang Z."/>
        </authorList>
    </citation>
    <scope>NUCLEOTIDE SEQUENCE [LARGE SCALE GENOMIC DNA]</scope>
</reference>
<dbReference type="Proteomes" id="UP000011518">
    <property type="component" value="Unassembled WGS sequence"/>
</dbReference>
<protein>
    <submittedName>
        <fullName evidence="2">Huntingtin-interacting protein M</fullName>
    </submittedName>
</protein>
<feature type="compositionally biased region" description="Polar residues" evidence="1">
    <location>
        <begin position="74"/>
        <end position="85"/>
    </location>
</feature>
<dbReference type="Gene3D" id="1.10.20.10">
    <property type="entry name" value="Histone, subunit A"/>
    <property type="match status" value="1"/>
</dbReference>
<sequence length="118" mass="13463">MSEKKSQENTGRLSIQPEDPSPRPDLQVPLSFLDCLLQEEQYIQCLNWSTTDVFLMMLDYLTDYILELVGSEASNNGRMDTSPQNGEREVDNCEPNRRPLETVSFSMLDEMPGSRKNG</sequence>
<dbReference type="AlphaFoldDB" id="L9KSM5"/>
<dbReference type="GO" id="GO:0046982">
    <property type="term" value="F:protein heterodimerization activity"/>
    <property type="evidence" value="ECO:0007669"/>
    <property type="project" value="InterPro"/>
</dbReference>
<dbReference type="STRING" id="246437.L9KSM5"/>